<dbReference type="GO" id="GO:0031418">
    <property type="term" value="F:L-ascorbic acid binding"/>
    <property type="evidence" value="ECO:0007669"/>
    <property type="project" value="UniProtKB-KW"/>
</dbReference>
<gene>
    <name evidence="8" type="ORF">GN331_14320</name>
</gene>
<evidence type="ECO:0000256" key="4">
    <source>
        <dbReference type="ARBA" id="ARBA00022964"/>
    </source>
</evidence>
<dbReference type="AlphaFoldDB" id="A0A7C9HWN6"/>
<dbReference type="Proteomes" id="UP000479692">
    <property type="component" value="Unassembled WGS sequence"/>
</dbReference>
<evidence type="ECO:0000256" key="3">
    <source>
        <dbReference type="ARBA" id="ARBA00022896"/>
    </source>
</evidence>
<dbReference type="EMBL" id="WOXT01000005">
    <property type="protein sequence ID" value="MUV15378.1"/>
    <property type="molecule type" value="Genomic_DNA"/>
</dbReference>
<proteinExistence type="predicted"/>
<keyword evidence="6" id="KW-0408">Iron</keyword>
<evidence type="ECO:0000256" key="2">
    <source>
        <dbReference type="ARBA" id="ARBA00022723"/>
    </source>
</evidence>
<evidence type="ECO:0000313" key="9">
    <source>
        <dbReference type="Proteomes" id="UP000479692"/>
    </source>
</evidence>
<dbReference type="InterPro" id="IPR005123">
    <property type="entry name" value="Oxoglu/Fe-dep_dioxygenase_dom"/>
</dbReference>
<sequence>MPHAAVHDVATIADALRARGACRLPDFPDAAAARALREDLDRLQAAGALASAAVGHGASLGQRAEIRGDATLWLDDARTGRAAAAFLASLDGLRIELNRRLFLGADEVEAHYAAYPAGARYARHRDRFRDDDARVISFVSYLNPDWRDDDGGALRLSLDDGDIDVVPRTGSICFLSELEHEVLPATRERRSIAAWMRRRPR</sequence>
<comment type="cofactor">
    <cofactor evidence="1">
        <name>L-ascorbate</name>
        <dbReference type="ChEBI" id="CHEBI:38290"/>
    </cofactor>
</comment>
<evidence type="ECO:0000256" key="1">
    <source>
        <dbReference type="ARBA" id="ARBA00001961"/>
    </source>
</evidence>
<evidence type="ECO:0000259" key="7">
    <source>
        <dbReference type="PROSITE" id="PS51471"/>
    </source>
</evidence>
<keyword evidence="4" id="KW-0223">Dioxygenase</keyword>
<dbReference type="Pfam" id="PF13640">
    <property type="entry name" value="2OG-FeII_Oxy_3"/>
    <property type="match status" value="1"/>
</dbReference>
<dbReference type="Gene3D" id="2.60.120.620">
    <property type="entry name" value="q2cbj1_9rhob like domain"/>
    <property type="match status" value="1"/>
</dbReference>
<dbReference type="InterPro" id="IPR006620">
    <property type="entry name" value="Pro_4_hyd_alph"/>
</dbReference>
<comment type="caution">
    <text evidence="8">The sequence shown here is derived from an EMBL/GenBank/DDBJ whole genome shotgun (WGS) entry which is preliminary data.</text>
</comment>
<dbReference type="SMART" id="SM00702">
    <property type="entry name" value="P4Hc"/>
    <property type="match status" value="1"/>
</dbReference>
<evidence type="ECO:0000256" key="5">
    <source>
        <dbReference type="ARBA" id="ARBA00023002"/>
    </source>
</evidence>
<keyword evidence="2" id="KW-0479">Metal-binding</keyword>
<feature type="domain" description="Fe2OG dioxygenase" evidence="7">
    <location>
        <begin position="104"/>
        <end position="198"/>
    </location>
</feature>
<dbReference type="GO" id="GO:0071456">
    <property type="term" value="P:cellular response to hypoxia"/>
    <property type="evidence" value="ECO:0007669"/>
    <property type="project" value="TreeGrafter"/>
</dbReference>
<keyword evidence="5" id="KW-0560">Oxidoreductase</keyword>
<dbReference type="GO" id="GO:0008198">
    <property type="term" value="F:ferrous iron binding"/>
    <property type="evidence" value="ECO:0007669"/>
    <property type="project" value="TreeGrafter"/>
</dbReference>
<dbReference type="PANTHER" id="PTHR12907">
    <property type="entry name" value="EGL NINE HOMOLOG-RELATED"/>
    <property type="match status" value="1"/>
</dbReference>
<keyword evidence="3" id="KW-0847">Vitamin C</keyword>
<reference evidence="8 9" key="1">
    <citation type="submission" date="2019-12" db="EMBL/GenBank/DDBJ databases">
        <authorList>
            <person name="Xu J."/>
        </authorList>
    </citation>
    <scope>NUCLEOTIDE SEQUENCE [LARGE SCALE GENOMIC DNA]</scope>
    <source>
        <strain evidence="8 9">HX-5-24</strain>
    </source>
</reference>
<dbReference type="InterPro" id="IPR051559">
    <property type="entry name" value="HIF_prolyl_hydroxylases"/>
</dbReference>
<dbReference type="PANTHER" id="PTHR12907:SF26">
    <property type="entry name" value="HIF PROLYL HYDROXYLASE, ISOFORM C"/>
    <property type="match status" value="1"/>
</dbReference>
<protein>
    <submittedName>
        <fullName evidence="8">2OG-Fe(II) oxygenase</fullName>
    </submittedName>
</protein>
<organism evidence="8 9">
    <name type="scientific">Noviluteimonas gilva</name>
    <dbReference type="NCBI Taxonomy" id="2682097"/>
    <lineage>
        <taxon>Bacteria</taxon>
        <taxon>Pseudomonadati</taxon>
        <taxon>Pseudomonadota</taxon>
        <taxon>Gammaproteobacteria</taxon>
        <taxon>Lysobacterales</taxon>
        <taxon>Lysobacteraceae</taxon>
        <taxon>Noviluteimonas</taxon>
    </lineage>
</organism>
<dbReference type="PROSITE" id="PS51471">
    <property type="entry name" value="FE2OG_OXY"/>
    <property type="match status" value="1"/>
</dbReference>
<evidence type="ECO:0000256" key="6">
    <source>
        <dbReference type="ARBA" id="ARBA00023004"/>
    </source>
</evidence>
<accession>A0A7C9HWN6</accession>
<keyword evidence="9" id="KW-1185">Reference proteome</keyword>
<dbReference type="GO" id="GO:0031543">
    <property type="term" value="F:peptidyl-proline dioxygenase activity"/>
    <property type="evidence" value="ECO:0007669"/>
    <property type="project" value="TreeGrafter"/>
</dbReference>
<dbReference type="InterPro" id="IPR044862">
    <property type="entry name" value="Pro_4_hyd_alph_FE2OG_OXY"/>
</dbReference>
<name>A0A7C9HWN6_9GAMM</name>
<evidence type="ECO:0000313" key="8">
    <source>
        <dbReference type="EMBL" id="MUV15378.1"/>
    </source>
</evidence>